<organism evidence="2">
    <name type="scientific">Stichopus japonicus</name>
    <name type="common">Sea cucumber</name>
    <dbReference type="NCBI Taxonomy" id="307972"/>
    <lineage>
        <taxon>Eukaryota</taxon>
        <taxon>Metazoa</taxon>
        <taxon>Echinodermata</taxon>
        <taxon>Eleutherozoa</taxon>
        <taxon>Echinozoa</taxon>
        <taxon>Holothuroidea</taxon>
        <taxon>Aspidochirotacea</taxon>
        <taxon>Aspidochirotida</taxon>
        <taxon>Stichopodidae</taxon>
        <taxon>Apostichopus</taxon>
    </lineage>
</organism>
<proteinExistence type="evidence at transcript level"/>
<dbReference type="GeneID" id="139967870"/>
<keyword evidence="1" id="KW-0732">Signal</keyword>
<evidence type="ECO:0000313" key="2">
    <source>
        <dbReference type="EMBL" id="AWU78771.1"/>
    </source>
</evidence>
<accession>A0A2Z4C015</accession>
<protein>
    <submittedName>
        <fullName evidence="2">Np19-somatostatin-like</fullName>
    </submittedName>
</protein>
<dbReference type="RefSeq" id="XP_071828129.1">
    <property type="nucleotide sequence ID" value="XM_071972028.1"/>
</dbReference>
<dbReference type="SMR" id="A0A2Z4C015"/>
<feature type="chain" id="PRO_5016239910" evidence="1">
    <location>
        <begin position="25"/>
        <end position="129"/>
    </location>
</feature>
<name>A0A2Z4C015_STIJA</name>
<evidence type="ECO:0000256" key="1">
    <source>
        <dbReference type="SAM" id="SignalP"/>
    </source>
</evidence>
<feature type="signal peptide" evidence="1">
    <location>
        <begin position="1"/>
        <end position="24"/>
    </location>
</feature>
<dbReference type="AlphaFoldDB" id="A0A2Z4C015"/>
<reference evidence="2" key="1">
    <citation type="submission" date="2017-06" db="EMBL/GenBank/DDBJ databases">
        <title>Neuropeptide precursors identification based on transcriptomic and neuropeptidomic analysis of circumoral nerve ring in sea cucumber.</title>
        <authorList>
            <person name="Chen M.Y."/>
            <person name="Hou Y.Y."/>
            <person name="Elphick M.R."/>
        </authorList>
    </citation>
    <scope>NUCLEOTIDE SEQUENCE</scope>
    <source>
        <tissue evidence="2">Circumoral nerve ring</tissue>
    </source>
</reference>
<dbReference type="PROSITE" id="PS51257">
    <property type="entry name" value="PROKAR_LIPOPROTEIN"/>
    <property type="match status" value="1"/>
</dbReference>
<sequence>MSWRAGVLLCATVLSCWFVSLTSAHTWDSDTDVFEDEVDQEPLLSGVDESMLRSLIIRKFTDRIRNSMKILEDMDLNTELADPETTYRRQEPWSSQTSGLLSTDKISAKRGGACIGRFVPILHKCVRKG</sequence>
<dbReference type="EMBL" id="MF401987">
    <property type="protein sequence ID" value="AWU78771.1"/>
    <property type="molecule type" value="mRNA"/>
</dbReference>